<evidence type="ECO:0000256" key="1">
    <source>
        <dbReference type="ARBA" id="ARBA00022741"/>
    </source>
</evidence>
<evidence type="ECO:0000313" key="6">
    <source>
        <dbReference type="EMBL" id="KZE37746.1"/>
    </source>
</evidence>
<sequence>MSSRPAGKPDRDRGNPIVEEHRKLLKVIENIEEVMIGKRDVAELSVVALLAGGHVLLEDVPGVGKTMMVRALARSVGADFKRIQFTPDLLPSDVIGVSIYNPKEMEFQFRPGPIMGNIVLADEINRTSPKTQSALLEGMEEASVTVDGRTLALPDPFFVMATQNPIEHEGTYPLPEAQLDRFLLKVKMGYPGRQDEVEVLRRAEKQPPIDRIEPVISLDELRDIRIRAAEVTVDDTVKGYIVDLAESTRKSPDIRLGVSPRGSIALMRAARALAFLKGRDYVLPDDVQHLAPYVFSHRMILQPEVRYEGIDSEELVERIVTRTKVPVRRAGTR</sequence>
<dbReference type="GO" id="GO:0016887">
    <property type="term" value="F:ATP hydrolysis activity"/>
    <property type="evidence" value="ECO:0007669"/>
    <property type="project" value="InterPro"/>
</dbReference>
<feature type="domain" description="ATPase AAA-3" evidence="4">
    <location>
        <begin position="54"/>
        <end position="184"/>
    </location>
</feature>
<evidence type="ECO:0000259" key="5">
    <source>
        <dbReference type="Pfam" id="PF17863"/>
    </source>
</evidence>
<dbReference type="Pfam" id="PF07726">
    <property type="entry name" value="AAA_3"/>
    <property type="match status" value="1"/>
</dbReference>
<dbReference type="InterPro" id="IPR050764">
    <property type="entry name" value="CbbQ/NirQ/NorQ/GpvN"/>
</dbReference>
<organism evidence="6 7">
    <name type="scientific">Bhargavaea cecembensis</name>
    <dbReference type="NCBI Taxonomy" id="394098"/>
    <lineage>
        <taxon>Bacteria</taxon>
        <taxon>Bacillati</taxon>
        <taxon>Bacillota</taxon>
        <taxon>Bacilli</taxon>
        <taxon>Bacillales</taxon>
        <taxon>Caryophanaceae</taxon>
        <taxon>Bhargavaea</taxon>
    </lineage>
</organism>
<dbReference type="InterPro" id="IPR041628">
    <property type="entry name" value="ChlI/MoxR_AAA_lid"/>
</dbReference>
<comment type="caution">
    <text evidence="6">The sequence shown here is derived from an EMBL/GenBank/DDBJ whole genome shotgun (WGS) entry which is preliminary data.</text>
</comment>
<dbReference type="PANTHER" id="PTHR42759">
    <property type="entry name" value="MOXR FAMILY PROTEIN"/>
    <property type="match status" value="1"/>
</dbReference>
<proteinExistence type="inferred from homology"/>
<comment type="similarity">
    <text evidence="3">Belongs to the MoxR family.</text>
</comment>
<dbReference type="SUPFAM" id="SSF52540">
    <property type="entry name" value="P-loop containing nucleoside triphosphate hydrolases"/>
    <property type="match status" value="1"/>
</dbReference>
<name>A0A163F1R7_9BACL</name>
<feature type="domain" description="ChlI/MoxR AAA lid" evidence="5">
    <location>
        <begin position="247"/>
        <end position="319"/>
    </location>
</feature>
<dbReference type="Gene3D" id="1.10.8.80">
    <property type="entry name" value="Magnesium chelatase subunit I, C-Terminal domain"/>
    <property type="match status" value="1"/>
</dbReference>
<evidence type="ECO:0000313" key="7">
    <source>
        <dbReference type="Proteomes" id="UP000076490"/>
    </source>
</evidence>
<keyword evidence="2" id="KW-0067">ATP-binding</keyword>
<dbReference type="EMBL" id="LQNT01000010">
    <property type="protein sequence ID" value="KZE37746.1"/>
    <property type="molecule type" value="Genomic_DNA"/>
</dbReference>
<dbReference type="Pfam" id="PF17863">
    <property type="entry name" value="AAA_lid_2"/>
    <property type="match status" value="1"/>
</dbReference>
<keyword evidence="1" id="KW-0547">Nucleotide-binding</keyword>
<protein>
    <submittedName>
        <fullName evidence="6">AAA family ATPase</fullName>
    </submittedName>
</protein>
<dbReference type="Gene3D" id="3.40.50.300">
    <property type="entry name" value="P-loop containing nucleotide triphosphate hydrolases"/>
    <property type="match status" value="1"/>
</dbReference>
<dbReference type="GO" id="GO:0005524">
    <property type="term" value="F:ATP binding"/>
    <property type="evidence" value="ECO:0007669"/>
    <property type="project" value="UniProtKB-KW"/>
</dbReference>
<dbReference type="InterPro" id="IPR011703">
    <property type="entry name" value="ATPase_AAA-3"/>
</dbReference>
<reference evidence="6 7" key="1">
    <citation type="submission" date="2016-01" db="EMBL/GenBank/DDBJ databases">
        <title>Whole genome sequencing of Bhargavaea cecembensis T14.</title>
        <authorList>
            <person name="Hong K.W."/>
        </authorList>
    </citation>
    <scope>NUCLEOTIDE SEQUENCE [LARGE SCALE GENOMIC DNA]</scope>
    <source>
        <strain evidence="6 7">T14</strain>
    </source>
</reference>
<accession>A0A163F1R7</accession>
<dbReference type="InterPro" id="IPR027417">
    <property type="entry name" value="P-loop_NTPase"/>
</dbReference>
<dbReference type="PIRSF" id="PIRSF002849">
    <property type="entry name" value="AAA_ATPase_chaperone_MoxR_prd"/>
    <property type="match status" value="1"/>
</dbReference>
<dbReference type="PANTHER" id="PTHR42759:SF5">
    <property type="entry name" value="METHANOL DEHYDROGENASE REGULATOR"/>
    <property type="match status" value="1"/>
</dbReference>
<gene>
    <name evidence="6" type="ORF">AV656_09445</name>
</gene>
<evidence type="ECO:0000256" key="3">
    <source>
        <dbReference type="ARBA" id="ARBA00061607"/>
    </source>
</evidence>
<dbReference type="FunFam" id="3.40.50.300:FF:000640">
    <property type="entry name" value="MoxR family ATPase"/>
    <property type="match status" value="1"/>
</dbReference>
<evidence type="ECO:0000259" key="4">
    <source>
        <dbReference type="Pfam" id="PF07726"/>
    </source>
</evidence>
<dbReference type="Proteomes" id="UP000076490">
    <property type="component" value="Unassembled WGS sequence"/>
</dbReference>
<dbReference type="CDD" id="cd00009">
    <property type="entry name" value="AAA"/>
    <property type="match status" value="1"/>
</dbReference>
<dbReference type="AlphaFoldDB" id="A0A163F1R7"/>
<evidence type="ECO:0000256" key="2">
    <source>
        <dbReference type="ARBA" id="ARBA00022840"/>
    </source>
</evidence>